<comment type="catalytic activity">
    <reaction evidence="8">
        <text>L-tyrosyl-[protein] + ATP = O-phospho-L-tyrosyl-[protein] + ADP + H(+)</text>
        <dbReference type="Rhea" id="RHEA:10596"/>
        <dbReference type="Rhea" id="RHEA-COMP:10136"/>
        <dbReference type="Rhea" id="RHEA-COMP:20101"/>
        <dbReference type="ChEBI" id="CHEBI:15378"/>
        <dbReference type="ChEBI" id="CHEBI:30616"/>
        <dbReference type="ChEBI" id="CHEBI:46858"/>
        <dbReference type="ChEBI" id="CHEBI:61978"/>
        <dbReference type="ChEBI" id="CHEBI:456216"/>
        <dbReference type="EC" id="2.7.10.2"/>
    </reaction>
</comment>
<keyword evidence="6" id="KW-0067">ATP-binding</keyword>
<keyword evidence="5" id="KW-0418">Kinase</keyword>
<feature type="domain" description="AAA" evidence="10">
    <location>
        <begin position="451"/>
        <end position="577"/>
    </location>
</feature>
<dbReference type="Pfam" id="PF13614">
    <property type="entry name" value="AAA_31"/>
    <property type="match status" value="1"/>
</dbReference>
<comment type="similarity">
    <text evidence="1">Belongs to the CpsD/CapB family.</text>
</comment>
<dbReference type="InterPro" id="IPR005702">
    <property type="entry name" value="Wzc-like_C"/>
</dbReference>
<evidence type="ECO:0000259" key="10">
    <source>
        <dbReference type="Pfam" id="PF13614"/>
    </source>
</evidence>
<evidence type="ECO:0000313" key="12">
    <source>
        <dbReference type="EMBL" id="GHA85234.1"/>
    </source>
</evidence>
<keyword evidence="13" id="KW-1185">Reference proteome</keyword>
<evidence type="ECO:0000256" key="9">
    <source>
        <dbReference type="SAM" id="Coils"/>
    </source>
</evidence>
<comment type="caution">
    <text evidence="12">The sequence shown here is derived from an EMBL/GenBank/DDBJ whole genome shotgun (WGS) entry which is preliminary data.</text>
</comment>
<dbReference type="Gene3D" id="3.40.50.300">
    <property type="entry name" value="P-loop containing nucleotide triphosphate hydrolases"/>
    <property type="match status" value="1"/>
</dbReference>
<dbReference type="EC" id="2.7.10.2" evidence="2"/>
<dbReference type="CDD" id="cd05387">
    <property type="entry name" value="BY-kinase"/>
    <property type="match status" value="1"/>
</dbReference>
<reference evidence="12" key="2">
    <citation type="submission" date="2020-09" db="EMBL/GenBank/DDBJ databases">
        <authorList>
            <person name="Sun Q."/>
            <person name="Kim S."/>
        </authorList>
    </citation>
    <scope>NUCLEOTIDE SEQUENCE</scope>
    <source>
        <strain evidence="12">KCTC 32513</strain>
    </source>
</reference>
<evidence type="ECO:0000256" key="2">
    <source>
        <dbReference type="ARBA" id="ARBA00011903"/>
    </source>
</evidence>
<keyword evidence="7" id="KW-0829">Tyrosine-protein kinase</keyword>
<evidence type="ECO:0000256" key="8">
    <source>
        <dbReference type="ARBA" id="ARBA00051245"/>
    </source>
</evidence>
<dbReference type="InterPro" id="IPR025669">
    <property type="entry name" value="AAA_dom"/>
</dbReference>
<keyword evidence="4" id="KW-0547">Nucleotide-binding</keyword>
<feature type="domain" description="Tyrosine-protein kinase G-rich" evidence="11">
    <location>
        <begin position="311"/>
        <end position="380"/>
    </location>
</feature>
<dbReference type="SUPFAM" id="SSF52540">
    <property type="entry name" value="P-loop containing nucleoside triphosphate hydrolases"/>
    <property type="match status" value="1"/>
</dbReference>
<dbReference type="PANTHER" id="PTHR32309">
    <property type="entry name" value="TYROSINE-PROTEIN KINASE"/>
    <property type="match status" value="1"/>
</dbReference>
<dbReference type="AlphaFoldDB" id="A0A8J3CM08"/>
<evidence type="ECO:0000313" key="13">
    <source>
        <dbReference type="Proteomes" id="UP000634004"/>
    </source>
</evidence>
<dbReference type="InterPro" id="IPR027417">
    <property type="entry name" value="P-loop_NTPase"/>
</dbReference>
<gene>
    <name evidence="12" type="ORF">GCM10009069_05450</name>
</gene>
<organism evidence="12 13">
    <name type="scientific">Algimonas arctica</name>
    <dbReference type="NCBI Taxonomy" id="1479486"/>
    <lineage>
        <taxon>Bacteria</taxon>
        <taxon>Pseudomonadati</taxon>
        <taxon>Pseudomonadota</taxon>
        <taxon>Alphaproteobacteria</taxon>
        <taxon>Maricaulales</taxon>
        <taxon>Robiginitomaculaceae</taxon>
        <taxon>Algimonas</taxon>
    </lineage>
</organism>
<dbReference type="InterPro" id="IPR032807">
    <property type="entry name" value="GNVR"/>
</dbReference>
<evidence type="ECO:0000256" key="1">
    <source>
        <dbReference type="ARBA" id="ARBA00007316"/>
    </source>
</evidence>
<feature type="coiled-coil region" evidence="9">
    <location>
        <begin position="181"/>
        <end position="240"/>
    </location>
</feature>
<evidence type="ECO:0000256" key="5">
    <source>
        <dbReference type="ARBA" id="ARBA00022777"/>
    </source>
</evidence>
<keyword evidence="9" id="KW-0175">Coiled coil</keyword>
<dbReference type="GO" id="GO:0004715">
    <property type="term" value="F:non-membrane spanning protein tyrosine kinase activity"/>
    <property type="evidence" value="ECO:0007669"/>
    <property type="project" value="UniProtKB-EC"/>
</dbReference>
<dbReference type="InterPro" id="IPR050445">
    <property type="entry name" value="Bact_polysacc_biosynth/exp"/>
</dbReference>
<evidence type="ECO:0000256" key="3">
    <source>
        <dbReference type="ARBA" id="ARBA00022679"/>
    </source>
</evidence>
<dbReference type="GO" id="GO:0005886">
    <property type="term" value="C:plasma membrane"/>
    <property type="evidence" value="ECO:0007669"/>
    <property type="project" value="TreeGrafter"/>
</dbReference>
<dbReference type="Pfam" id="PF13807">
    <property type="entry name" value="GNVR"/>
    <property type="match status" value="1"/>
</dbReference>
<dbReference type="Proteomes" id="UP000634004">
    <property type="component" value="Unassembled WGS sequence"/>
</dbReference>
<protein>
    <recommendedName>
        <fullName evidence="2">non-specific protein-tyrosine kinase</fullName>
        <ecNumber evidence="2">2.7.10.2</ecNumber>
    </recommendedName>
</protein>
<evidence type="ECO:0000259" key="11">
    <source>
        <dbReference type="Pfam" id="PF13807"/>
    </source>
</evidence>
<dbReference type="GO" id="GO:0005524">
    <property type="term" value="F:ATP binding"/>
    <property type="evidence" value="ECO:0007669"/>
    <property type="project" value="UniProtKB-KW"/>
</dbReference>
<keyword evidence="3" id="KW-0808">Transferase</keyword>
<sequence length="663" mass="72528">MYKASASIEIQKQENQIVDGAAEPGFIADAEFMATQYELLQSRVLAERVVNSLGLVNDPSFVDQSLDRVTRREVAARKIQENIRVEPEGRSRLVKVTYISPGRNEAASIANAIVDNFIESTLERRYNATAYARKFLTERIVQSRTALEQFELEVVGYAEDAGILDVPTGENRTTPLEASTILSLNAELAQAQSRTTELEQAYLAARDSSASEQTLKNSEIQELMSEKRELEDEYQQLIQSRGPSHPDVLNIQSRLDAINPAIAEIKAQIIAAEEAKFLAAQTQEAVLRQRFNELRSNLSEDRTKRVNYTILQRNVDTARSQYDALLQRLKEVSIAGGVGSSQISVVDRALPPRVPFEPSLTRNVLQAVILSLALGVGLAFGLSFIDDTIKVPDDIKKALSLPVLAVVPKTDEKEGSIADQFSNPRSAVAEAYYSGRTALEFSSESGTPKSIILTSTNPGEGKSSTVMALGIAFSKIGKKVLIIDADMRKPSFVADKADSIGLSGLLTSKDELSENIISSKMEGLYLLPSGVIPPNPSQIISSDRLRQIIREAEGTFDLVLVDAPPVLGLTDALTLSSVCQATIVVMKSGKIRKPSARRTVDRLKDVNANIIGAVLNQFDAKRTGYDSGYYYYAYGDGAYAYGAADKSSSKIKALRKINLFTEK</sequence>
<dbReference type="PANTHER" id="PTHR32309:SF13">
    <property type="entry name" value="FERRIC ENTEROBACTIN TRANSPORT PROTEIN FEPE"/>
    <property type="match status" value="1"/>
</dbReference>
<name>A0A8J3CM08_9PROT</name>
<proteinExistence type="inferred from homology"/>
<reference evidence="12" key="1">
    <citation type="journal article" date="2014" name="Int. J. Syst. Evol. Microbiol.">
        <title>Complete genome sequence of Corynebacterium casei LMG S-19264T (=DSM 44701T), isolated from a smear-ripened cheese.</title>
        <authorList>
            <consortium name="US DOE Joint Genome Institute (JGI-PGF)"/>
            <person name="Walter F."/>
            <person name="Albersmeier A."/>
            <person name="Kalinowski J."/>
            <person name="Ruckert C."/>
        </authorList>
    </citation>
    <scope>NUCLEOTIDE SEQUENCE</scope>
    <source>
        <strain evidence="12">KCTC 32513</strain>
    </source>
</reference>
<dbReference type="NCBIfam" id="TIGR01007">
    <property type="entry name" value="eps_fam"/>
    <property type="match status" value="1"/>
</dbReference>
<accession>A0A8J3CM08</accession>
<evidence type="ECO:0000256" key="6">
    <source>
        <dbReference type="ARBA" id="ARBA00022840"/>
    </source>
</evidence>
<dbReference type="EMBL" id="BMZH01000002">
    <property type="protein sequence ID" value="GHA85234.1"/>
    <property type="molecule type" value="Genomic_DNA"/>
</dbReference>
<evidence type="ECO:0000256" key="4">
    <source>
        <dbReference type="ARBA" id="ARBA00022741"/>
    </source>
</evidence>
<evidence type="ECO:0000256" key="7">
    <source>
        <dbReference type="ARBA" id="ARBA00023137"/>
    </source>
</evidence>